<dbReference type="AlphaFoldDB" id="A0AAX4J972"/>
<evidence type="ECO:0000259" key="1">
    <source>
        <dbReference type="PROSITE" id="PS51900"/>
    </source>
</evidence>
<evidence type="ECO:0000313" key="3">
    <source>
        <dbReference type="Proteomes" id="UP001334084"/>
    </source>
</evidence>
<protein>
    <recommendedName>
        <fullName evidence="1">Core-binding (CB) domain-containing protein</fullName>
    </recommendedName>
</protein>
<evidence type="ECO:0000313" key="2">
    <source>
        <dbReference type="EMBL" id="WUR02534.1"/>
    </source>
</evidence>
<keyword evidence="3" id="KW-1185">Reference proteome</keyword>
<proteinExistence type="predicted"/>
<dbReference type="PROSITE" id="PS51900">
    <property type="entry name" value="CB"/>
    <property type="match status" value="1"/>
</dbReference>
<reference evidence="2" key="1">
    <citation type="journal article" date="2024" name="BMC Genomics">
        <title>Functional annotation of a divergent genome using sequence and structure-based similarity.</title>
        <authorList>
            <person name="Svedberg D."/>
            <person name="Winiger R.R."/>
            <person name="Berg A."/>
            <person name="Sharma H."/>
            <person name="Tellgren-Roth C."/>
            <person name="Debrunner-Vossbrinck B.A."/>
            <person name="Vossbrinck C.R."/>
            <person name="Barandun J."/>
        </authorList>
    </citation>
    <scope>NUCLEOTIDE SEQUENCE</scope>
    <source>
        <strain evidence="2">Illinois isolate</strain>
    </source>
</reference>
<dbReference type="KEGG" id="vnx:VNE69_02061"/>
<name>A0AAX4J972_9MICR</name>
<dbReference type="InterPro" id="IPR044068">
    <property type="entry name" value="CB"/>
</dbReference>
<dbReference type="Proteomes" id="UP001334084">
    <property type="component" value="Chromosome 2"/>
</dbReference>
<dbReference type="RefSeq" id="XP_065328679.1">
    <property type="nucleotide sequence ID" value="XM_065472607.1"/>
</dbReference>
<sequence length="261" mass="31139">MWFNSYYAPSELSPDKINNLLIKTAEYIVDYKNPNIYFERLKILTILKILLFPLMSNDNLQLYGEEEIFINEKLKFFQYLYNKKIEDKLEVNDNDFSLKNLNDNSDALYNVFFYKNEDQDKSQVYIPVLELKQDKMSNSRLSQEVCDEMSYEFYLKDIKNIEKIKSKDIRKWNSGKCLVMFLFIEKLLMNLSALSFDPITPTLMSNMENYLKSQILEFSRKKDPNAGRNYYNDFEEVANIIICQIDKITDIIEYIDTIIKK</sequence>
<organism evidence="2 3">
    <name type="scientific">Vairimorpha necatrix</name>
    <dbReference type="NCBI Taxonomy" id="6039"/>
    <lineage>
        <taxon>Eukaryota</taxon>
        <taxon>Fungi</taxon>
        <taxon>Fungi incertae sedis</taxon>
        <taxon>Microsporidia</taxon>
        <taxon>Nosematidae</taxon>
        <taxon>Vairimorpha</taxon>
    </lineage>
</organism>
<accession>A0AAX4J972</accession>
<feature type="domain" description="Core-binding (CB)" evidence="1">
    <location>
        <begin position="201"/>
        <end position="261"/>
    </location>
</feature>
<gene>
    <name evidence="2" type="ORF">VNE69_02061</name>
</gene>
<dbReference type="EMBL" id="CP142727">
    <property type="protein sequence ID" value="WUR02534.1"/>
    <property type="molecule type" value="Genomic_DNA"/>
</dbReference>
<dbReference type="GeneID" id="90540351"/>